<proteinExistence type="predicted"/>
<dbReference type="EMBL" id="DS268553">
    <property type="protein sequence ID" value="EFO89247.1"/>
    <property type="molecule type" value="Genomic_DNA"/>
</dbReference>
<name>E3N804_CAERE</name>
<dbReference type="HOGENOM" id="CLU_1416365_0_0_1"/>
<keyword evidence="3" id="KW-1185">Reference proteome</keyword>
<feature type="coiled-coil region" evidence="1">
    <location>
        <begin position="24"/>
        <end position="59"/>
    </location>
</feature>
<organism evidence="3">
    <name type="scientific">Caenorhabditis remanei</name>
    <name type="common">Caenorhabditis vulgaris</name>
    <dbReference type="NCBI Taxonomy" id="31234"/>
    <lineage>
        <taxon>Eukaryota</taxon>
        <taxon>Metazoa</taxon>
        <taxon>Ecdysozoa</taxon>
        <taxon>Nematoda</taxon>
        <taxon>Chromadorea</taxon>
        <taxon>Rhabditida</taxon>
        <taxon>Rhabditina</taxon>
        <taxon>Rhabditomorpha</taxon>
        <taxon>Rhabditoidea</taxon>
        <taxon>Rhabditidae</taxon>
        <taxon>Peloderinae</taxon>
        <taxon>Caenorhabditis</taxon>
    </lineage>
</organism>
<dbReference type="AlphaFoldDB" id="E3N804"/>
<keyword evidence="1" id="KW-0175">Coiled coil</keyword>
<dbReference type="InParanoid" id="E3N804"/>
<accession>E3N804</accession>
<sequence>MDSEKFVQDLKDSGWLRELGAYLVAELREQRESDRRAARRAVRKERQEIKRRIRSQKKKWEMVQEELQIARKRKMMSQRKARKLYRRKMKKAKVRHWVKFREMKYKFVSQSRVIMRPPILCVSPGIYRNVVVSQSLSLSAFDCQSKRNLWHRGLEDLHCLRKLYNTATARDQQYSMGRRLNYWNLWKSLLTC</sequence>
<evidence type="ECO:0000256" key="1">
    <source>
        <dbReference type="SAM" id="Coils"/>
    </source>
</evidence>
<gene>
    <name evidence="2" type="ORF">CRE_16321</name>
</gene>
<dbReference type="Proteomes" id="UP000008281">
    <property type="component" value="Unassembled WGS sequence"/>
</dbReference>
<protein>
    <submittedName>
        <fullName evidence="2">Uncharacterized protein</fullName>
    </submittedName>
</protein>
<evidence type="ECO:0000313" key="2">
    <source>
        <dbReference type="EMBL" id="EFO89247.1"/>
    </source>
</evidence>
<evidence type="ECO:0000313" key="3">
    <source>
        <dbReference type="Proteomes" id="UP000008281"/>
    </source>
</evidence>
<reference evidence="2" key="1">
    <citation type="submission" date="2007-07" db="EMBL/GenBank/DDBJ databases">
        <title>PCAP assembly of the Caenorhabditis remanei genome.</title>
        <authorList>
            <consortium name="The Caenorhabditis remanei Sequencing Consortium"/>
            <person name="Wilson R.K."/>
        </authorList>
    </citation>
    <scope>NUCLEOTIDE SEQUENCE [LARGE SCALE GENOMIC DNA]</scope>
    <source>
        <strain evidence="2">PB4641</strain>
    </source>
</reference>